<proteinExistence type="predicted"/>
<feature type="signal peptide" evidence="1">
    <location>
        <begin position="1"/>
        <end position="21"/>
    </location>
</feature>
<dbReference type="EMBL" id="QHKM01000009">
    <property type="protein sequence ID" value="RAK63514.1"/>
    <property type="molecule type" value="Genomic_DNA"/>
</dbReference>
<feature type="chain" id="PRO_5016352637" description="DUF922 domain-containing protein" evidence="1">
    <location>
        <begin position="22"/>
        <end position="210"/>
    </location>
</feature>
<organism evidence="2 3">
    <name type="scientific">Hymenobacter edaphi</name>
    <dbReference type="NCBI Taxonomy" id="2211146"/>
    <lineage>
        <taxon>Bacteria</taxon>
        <taxon>Pseudomonadati</taxon>
        <taxon>Bacteroidota</taxon>
        <taxon>Cytophagia</taxon>
        <taxon>Cytophagales</taxon>
        <taxon>Hymenobacteraceae</taxon>
        <taxon>Hymenobacter</taxon>
    </lineage>
</organism>
<dbReference type="Proteomes" id="UP000248553">
    <property type="component" value="Unassembled WGS sequence"/>
</dbReference>
<evidence type="ECO:0000313" key="3">
    <source>
        <dbReference type="Proteomes" id="UP000248553"/>
    </source>
</evidence>
<dbReference type="Pfam" id="PF06037">
    <property type="entry name" value="DUF922"/>
    <property type="match status" value="1"/>
</dbReference>
<evidence type="ECO:0008006" key="4">
    <source>
        <dbReference type="Google" id="ProtNLM"/>
    </source>
</evidence>
<keyword evidence="1" id="KW-0732">Signal</keyword>
<reference evidence="3" key="1">
    <citation type="submission" date="2018-05" db="EMBL/GenBank/DDBJ databases">
        <authorList>
            <person name="Nie L."/>
        </authorList>
    </citation>
    <scope>NUCLEOTIDE SEQUENCE [LARGE SCALE GENOMIC DNA]</scope>
    <source>
        <strain evidence="3">NL</strain>
    </source>
</reference>
<keyword evidence="3" id="KW-1185">Reference proteome</keyword>
<evidence type="ECO:0000256" key="1">
    <source>
        <dbReference type="SAM" id="SignalP"/>
    </source>
</evidence>
<dbReference type="InterPro" id="IPR010321">
    <property type="entry name" value="DUF922"/>
</dbReference>
<dbReference type="AlphaFoldDB" id="A0A328BCI7"/>
<name>A0A328BCI7_9BACT</name>
<sequence length="210" mass="23307">MRFMLDFLLLPLFLHVLPLGAPEAPRPAAAVVRQTPAPAKELLTWSASRPLTWADFKGRPNTGDPLHALTTANIGAQIGCQDYVFSANVQATFTPTESWVKSPHTESAALLHHEQVHFDLTEVHARQLRQKLKTLKFDCEHLQPAFNNVMKVAIANWQREQQRYDVDTNHGLNLIKQKTWDDQVLQRLTALQAYAAPAPAAAGTASSSGQ</sequence>
<evidence type="ECO:0000313" key="2">
    <source>
        <dbReference type="EMBL" id="RAK63514.1"/>
    </source>
</evidence>
<comment type="caution">
    <text evidence="2">The sequence shown here is derived from an EMBL/GenBank/DDBJ whole genome shotgun (WGS) entry which is preliminary data.</text>
</comment>
<gene>
    <name evidence="2" type="ORF">DLM85_21165</name>
</gene>
<protein>
    <recommendedName>
        <fullName evidence="4">DUF922 domain-containing protein</fullName>
    </recommendedName>
</protein>
<accession>A0A328BCI7</accession>